<dbReference type="Pfam" id="PF02129">
    <property type="entry name" value="Peptidase_S15"/>
    <property type="match status" value="1"/>
</dbReference>
<organism evidence="3 4">
    <name type="scientific">Spirosoma foliorum</name>
    <dbReference type="NCBI Taxonomy" id="2710596"/>
    <lineage>
        <taxon>Bacteria</taxon>
        <taxon>Pseudomonadati</taxon>
        <taxon>Bacteroidota</taxon>
        <taxon>Cytophagia</taxon>
        <taxon>Cytophagales</taxon>
        <taxon>Cytophagaceae</taxon>
        <taxon>Spirosoma</taxon>
    </lineage>
</organism>
<proteinExistence type="predicted"/>
<evidence type="ECO:0000313" key="3">
    <source>
        <dbReference type="EMBL" id="QMW06805.1"/>
    </source>
</evidence>
<dbReference type="InterPro" id="IPR051411">
    <property type="entry name" value="Polyketide_trans_af380"/>
</dbReference>
<dbReference type="Gene3D" id="1.10.10.800">
    <property type="match status" value="1"/>
</dbReference>
<keyword evidence="3" id="KW-0378">Hydrolase</keyword>
<name>A0A7G5H6R3_9BACT</name>
<sequence>MNQLTIALAAFLLMIGQAYSQGLLGQNEPKSQLKEYLTFTLSDKVTKQNVQYKNRYGIPLAAHLYTPKNMDASKKYPALVVGTPYGGVKEQGAGIYAQNMAERGFVALAFDESYNGESGGAPRHVSSPDVFAEDFSAGVDFLGTRPFVDRNQIGAIGLCGSGGFALKAAQVDHRIKAVATTSMYDISGVKRNGWMNAMTAEERTKSLNELARQRWKDVDTGQPELTASFPSKPVTTIPAGMDPIASEFFEYYAMKRGFHPNSIGAFTKTSDMDFMNFPLLNYIETISPRPILLIIGEKAHSRYFSEEAYQQAAEPKELYIVPNARHIDLYDRTDMIPFDKLTAFFSQYLAPKPNEKANLVTESNK</sequence>
<accession>A0A7G5H6R3</accession>
<dbReference type="Gene3D" id="3.40.50.1820">
    <property type="entry name" value="alpha/beta hydrolase"/>
    <property type="match status" value="1"/>
</dbReference>
<evidence type="ECO:0000256" key="1">
    <source>
        <dbReference type="SAM" id="SignalP"/>
    </source>
</evidence>
<feature type="chain" id="PRO_5028851980" evidence="1">
    <location>
        <begin position="21"/>
        <end position="365"/>
    </location>
</feature>
<protein>
    <submittedName>
        <fullName evidence="3">Alpha/beta hydrolase</fullName>
    </submittedName>
</protein>
<evidence type="ECO:0000313" key="4">
    <source>
        <dbReference type="Proteomes" id="UP000515369"/>
    </source>
</evidence>
<dbReference type="GO" id="GO:0016787">
    <property type="term" value="F:hydrolase activity"/>
    <property type="evidence" value="ECO:0007669"/>
    <property type="project" value="UniProtKB-KW"/>
</dbReference>
<keyword evidence="4" id="KW-1185">Reference proteome</keyword>
<dbReference type="Proteomes" id="UP000515369">
    <property type="component" value="Chromosome"/>
</dbReference>
<dbReference type="PANTHER" id="PTHR47751:SF1">
    <property type="entry name" value="SUPERFAMILY HYDROLASE, PUTATIVE (AFU_ORTHOLOGUE AFUA_2G16580)-RELATED"/>
    <property type="match status" value="1"/>
</dbReference>
<dbReference type="AlphaFoldDB" id="A0A7G5H6R3"/>
<dbReference type="KEGG" id="sfol:H3H32_01150"/>
<dbReference type="InterPro" id="IPR000383">
    <property type="entry name" value="Xaa-Pro-like_dom"/>
</dbReference>
<dbReference type="InterPro" id="IPR029058">
    <property type="entry name" value="AB_hydrolase_fold"/>
</dbReference>
<feature type="domain" description="Xaa-Pro dipeptidyl-peptidase-like" evidence="2">
    <location>
        <begin position="57"/>
        <end position="199"/>
    </location>
</feature>
<evidence type="ECO:0000259" key="2">
    <source>
        <dbReference type="Pfam" id="PF02129"/>
    </source>
</evidence>
<gene>
    <name evidence="3" type="ORF">H3H32_01150</name>
</gene>
<keyword evidence="1" id="KW-0732">Signal</keyword>
<dbReference type="SUPFAM" id="SSF53474">
    <property type="entry name" value="alpha/beta-Hydrolases"/>
    <property type="match status" value="1"/>
</dbReference>
<dbReference type="EMBL" id="CP059732">
    <property type="protein sequence ID" value="QMW06805.1"/>
    <property type="molecule type" value="Genomic_DNA"/>
</dbReference>
<feature type="signal peptide" evidence="1">
    <location>
        <begin position="1"/>
        <end position="20"/>
    </location>
</feature>
<reference evidence="3 4" key="1">
    <citation type="submission" date="2020-07" db="EMBL/GenBank/DDBJ databases">
        <title>Spirosoma foliorum sp. nov., isolated from the leaves on the Nejang mountain Korea, Republic of.</title>
        <authorList>
            <person name="Ho H."/>
            <person name="Lee Y.-J."/>
            <person name="Nurcahyanto D.-A."/>
            <person name="Kim S.-G."/>
        </authorList>
    </citation>
    <scope>NUCLEOTIDE SEQUENCE [LARGE SCALE GENOMIC DNA]</scope>
    <source>
        <strain evidence="3 4">PL0136</strain>
    </source>
</reference>
<dbReference type="PANTHER" id="PTHR47751">
    <property type="entry name" value="SUPERFAMILY HYDROLASE, PUTATIVE (AFU_ORTHOLOGUE AFUA_2G16580)-RELATED"/>
    <property type="match status" value="1"/>
</dbReference>